<evidence type="ECO:0008006" key="3">
    <source>
        <dbReference type="Google" id="ProtNLM"/>
    </source>
</evidence>
<organism evidence="1 2">
    <name type="scientific">Pelagimonas phthalicica</name>
    <dbReference type="NCBI Taxonomy" id="1037362"/>
    <lineage>
        <taxon>Bacteria</taxon>
        <taxon>Pseudomonadati</taxon>
        <taxon>Pseudomonadota</taxon>
        <taxon>Alphaproteobacteria</taxon>
        <taxon>Rhodobacterales</taxon>
        <taxon>Roseobacteraceae</taxon>
        <taxon>Pelagimonas</taxon>
    </lineage>
</organism>
<dbReference type="EMBL" id="FXXP01000002">
    <property type="protein sequence ID" value="SMX29144.1"/>
    <property type="molecule type" value="Genomic_DNA"/>
</dbReference>
<name>A0A238JG22_9RHOB</name>
<dbReference type="AlphaFoldDB" id="A0A238JG22"/>
<protein>
    <recommendedName>
        <fullName evidence="3">Chemotaxis protein</fullName>
    </recommendedName>
</protein>
<keyword evidence="2" id="KW-1185">Reference proteome</keyword>
<reference evidence="2" key="1">
    <citation type="submission" date="2017-05" db="EMBL/GenBank/DDBJ databases">
        <authorList>
            <person name="Rodrigo-Torres L."/>
            <person name="Arahal R. D."/>
            <person name="Lucena T."/>
        </authorList>
    </citation>
    <scope>NUCLEOTIDE SEQUENCE [LARGE SCALE GENOMIC DNA]</scope>
    <source>
        <strain evidence="2">CECT 8649</strain>
    </source>
</reference>
<gene>
    <name evidence="1" type="ORF">TRP8649_03276</name>
</gene>
<sequence length="120" mass="12826">MTSASDDSLPIRIATVRVATELNGLRERLERVEHGLEAVFMEAGNVPSTQTIGMLQELDVLQQSVGALADYLERLTELADKGGEVPIAEAVKVVPLREMAARLKGMAADAGPSGHAELFL</sequence>
<proteinExistence type="predicted"/>
<dbReference type="Proteomes" id="UP000225972">
    <property type="component" value="Unassembled WGS sequence"/>
</dbReference>
<evidence type="ECO:0000313" key="2">
    <source>
        <dbReference type="Proteomes" id="UP000225972"/>
    </source>
</evidence>
<evidence type="ECO:0000313" key="1">
    <source>
        <dbReference type="EMBL" id="SMX29144.1"/>
    </source>
</evidence>
<accession>A0A238JG22</accession>